<comment type="caution">
    <text evidence="1">The sequence shown here is derived from an EMBL/GenBank/DDBJ whole genome shotgun (WGS) entry which is preliminary data.</text>
</comment>
<evidence type="ECO:0000313" key="1">
    <source>
        <dbReference type="EMBL" id="PSK94156.1"/>
    </source>
</evidence>
<dbReference type="EMBL" id="PYGD01000001">
    <property type="protein sequence ID" value="PSK94156.1"/>
    <property type="molecule type" value="Genomic_DNA"/>
</dbReference>
<organism evidence="1 2">
    <name type="scientific">Taibaiella chishuiensis</name>
    <dbReference type="NCBI Taxonomy" id="1434707"/>
    <lineage>
        <taxon>Bacteria</taxon>
        <taxon>Pseudomonadati</taxon>
        <taxon>Bacteroidota</taxon>
        <taxon>Chitinophagia</taxon>
        <taxon>Chitinophagales</taxon>
        <taxon>Chitinophagaceae</taxon>
        <taxon>Taibaiella</taxon>
    </lineage>
</organism>
<dbReference type="AlphaFoldDB" id="A0A2P8DAA5"/>
<proteinExistence type="predicted"/>
<reference evidence="1 2" key="1">
    <citation type="submission" date="2018-03" db="EMBL/GenBank/DDBJ databases">
        <title>Genomic Encyclopedia of Type Strains, Phase III (KMG-III): the genomes of soil and plant-associated and newly described type strains.</title>
        <authorList>
            <person name="Whitman W."/>
        </authorList>
    </citation>
    <scope>NUCLEOTIDE SEQUENCE [LARGE SCALE GENOMIC DNA]</scope>
    <source>
        <strain evidence="1 2">CGMCC 1.12700</strain>
    </source>
</reference>
<dbReference type="NCBIfam" id="NF038153">
    <property type="entry name" value="lant_leader_L1a"/>
    <property type="match status" value="1"/>
</dbReference>
<keyword evidence="2" id="KW-1185">Reference proteome</keyword>
<sequence>MKNENITFEILITLKTIMMKKQKMTLPRLSLKKLSIAVLNGDEQVKVNGGISGTPCYSVQLPCIPPTEFQTCRICDRVTRARSCEACIPDTEYMSCRCEPM</sequence>
<protein>
    <submittedName>
        <fullName evidence="1">Uncharacterized protein</fullName>
    </submittedName>
</protein>
<accession>A0A2P8DAA5</accession>
<evidence type="ECO:0000313" key="2">
    <source>
        <dbReference type="Proteomes" id="UP000240572"/>
    </source>
</evidence>
<dbReference type="Proteomes" id="UP000240572">
    <property type="component" value="Unassembled WGS sequence"/>
</dbReference>
<gene>
    <name evidence="1" type="ORF">B0I18_101307</name>
</gene>
<name>A0A2P8DAA5_9BACT</name>
<dbReference type="InterPro" id="IPR058238">
    <property type="entry name" value="Lant_leader_dom"/>
</dbReference>